<dbReference type="Proteomes" id="UP001234297">
    <property type="component" value="Chromosome 9"/>
</dbReference>
<proteinExistence type="predicted"/>
<keyword evidence="2" id="KW-1185">Reference proteome</keyword>
<organism evidence="1 2">
    <name type="scientific">Persea americana</name>
    <name type="common">Avocado</name>
    <dbReference type="NCBI Taxonomy" id="3435"/>
    <lineage>
        <taxon>Eukaryota</taxon>
        <taxon>Viridiplantae</taxon>
        <taxon>Streptophyta</taxon>
        <taxon>Embryophyta</taxon>
        <taxon>Tracheophyta</taxon>
        <taxon>Spermatophyta</taxon>
        <taxon>Magnoliopsida</taxon>
        <taxon>Magnoliidae</taxon>
        <taxon>Laurales</taxon>
        <taxon>Lauraceae</taxon>
        <taxon>Persea</taxon>
    </lineage>
</organism>
<name>A0ACC2KJ45_PERAE</name>
<dbReference type="EMBL" id="CM056817">
    <property type="protein sequence ID" value="KAJ8621051.1"/>
    <property type="molecule type" value="Genomic_DNA"/>
</dbReference>
<gene>
    <name evidence="1" type="ORF">MRB53_029580</name>
</gene>
<evidence type="ECO:0000313" key="2">
    <source>
        <dbReference type="Proteomes" id="UP001234297"/>
    </source>
</evidence>
<evidence type="ECO:0000313" key="1">
    <source>
        <dbReference type="EMBL" id="KAJ8621051.1"/>
    </source>
</evidence>
<reference evidence="1 2" key="1">
    <citation type="journal article" date="2022" name="Hortic Res">
        <title>A haplotype resolved chromosomal level avocado genome allows analysis of novel avocado genes.</title>
        <authorList>
            <person name="Nath O."/>
            <person name="Fletcher S.J."/>
            <person name="Hayward A."/>
            <person name="Shaw L.M."/>
            <person name="Masouleh A.K."/>
            <person name="Furtado A."/>
            <person name="Henry R.J."/>
            <person name="Mitter N."/>
        </authorList>
    </citation>
    <scope>NUCLEOTIDE SEQUENCE [LARGE SCALE GENOMIC DNA]</scope>
    <source>
        <strain evidence="2">cv. Hass</strain>
    </source>
</reference>
<protein>
    <submittedName>
        <fullName evidence="1">Uncharacterized protein</fullName>
    </submittedName>
</protein>
<comment type="caution">
    <text evidence="1">The sequence shown here is derived from an EMBL/GenBank/DDBJ whole genome shotgun (WGS) entry which is preliminary data.</text>
</comment>
<accession>A0ACC2KJ45</accession>
<sequence>MKGDVSKEFNLLKKINHFNIIRRLGVCFNKGNWYFVYESAESNWVFNRNGLKPLNWMQRVQIAFDVARGLDYLHNYTIPAHVHKDINSSNILLNENLKGKIWNFSLTRSDKGLEDGSVLTRNIVGTQRYMAPEYLHNGLVSPKLDVYSFGVVMLEIITGKEAIVTREWGALQLSEAVIAFLDEESDFGELSKFMDPCLQGYYPLNLFMTMGKLI</sequence>